<proteinExistence type="predicted"/>
<evidence type="ECO:0000313" key="2">
    <source>
        <dbReference type="EMBL" id="KAL2809626.1"/>
    </source>
</evidence>
<keyword evidence="3" id="KW-1185">Reference proteome</keyword>
<protein>
    <submittedName>
        <fullName evidence="2">Uncharacterized protein</fullName>
    </submittedName>
</protein>
<comment type="caution">
    <text evidence="2">The sequence shown here is derived from an EMBL/GenBank/DDBJ whole genome shotgun (WGS) entry which is preliminary data.</text>
</comment>
<feature type="compositionally biased region" description="Basic and acidic residues" evidence="1">
    <location>
        <begin position="100"/>
        <end position="115"/>
    </location>
</feature>
<feature type="compositionally biased region" description="Polar residues" evidence="1">
    <location>
        <begin position="89"/>
        <end position="98"/>
    </location>
</feature>
<evidence type="ECO:0000313" key="3">
    <source>
        <dbReference type="Proteomes" id="UP001610334"/>
    </source>
</evidence>
<evidence type="ECO:0000256" key="1">
    <source>
        <dbReference type="SAM" id="MobiDB-lite"/>
    </source>
</evidence>
<organism evidence="2 3">
    <name type="scientific">Aspergillus granulosus</name>
    <dbReference type="NCBI Taxonomy" id="176169"/>
    <lineage>
        <taxon>Eukaryota</taxon>
        <taxon>Fungi</taxon>
        <taxon>Dikarya</taxon>
        <taxon>Ascomycota</taxon>
        <taxon>Pezizomycotina</taxon>
        <taxon>Eurotiomycetes</taxon>
        <taxon>Eurotiomycetidae</taxon>
        <taxon>Eurotiales</taxon>
        <taxon>Aspergillaceae</taxon>
        <taxon>Aspergillus</taxon>
        <taxon>Aspergillus subgen. Nidulantes</taxon>
    </lineage>
</organism>
<reference evidence="2 3" key="1">
    <citation type="submission" date="2024-07" db="EMBL/GenBank/DDBJ databases">
        <title>Section-level genome sequencing and comparative genomics of Aspergillus sections Usti and Cavernicolus.</title>
        <authorList>
            <consortium name="Lawrence Berkeley National Laboratory"/>
            <person name="Nybo J.L."/>
            <person name="Vesth T.C."/>
            <person name="Theobald S."/>
            <person name="Frisvad J.C."/>
            <person name="Larsen T.O."/>
            <person name="Kjaerboelling I."/>
            <person name="Rothschild-Mancinelli K."/>
            <person name="Lyhne E.K."/>
            <person name="Kogle M.E."/>
            <person name="Barry K."/>
            <person name="Clum A."/>
            <person name="Na H."/>
            <person name="Ledsgaard L."/>
            <person name="Lin J."/>
            <person name="Lipzen A."/>
            <person name="Kuo A."/>
            <person name="Riley R."/>
            <person name="Mondo S."/>
            <person name="Labutti K."/>
            <person name="Haridas S."/>
            <person name="Pangalinan J."/>
            <person name="Salamov A.A."/>
            <person name="Simmons B.A."/>
            <person name="Magnuson J.K."/>
            <person name="Chen J."/>
            <person name="Drula E."/>
            <person name="Henrissat B."/>
            <person name="Wiebenga A."/>
            <person name="Lubbers R.J."/>
            <person name="Gomes A.C."/>
            <person name="Makela M.R."/>
            <person name="Stajich J."/>
            <person name="Grigoriev I.V."/>
            <person name="Mortensen U.H."/>
            <person name="De Vries R.P."/>
            <person name="Baker S.E."/>
            <person name="Andersen M.R."/>
        </authorList>
    </citation>
    <scope>NUCLEOTIDE SEQUENCE [LARGE SCALE GENOMIC DNA]</scope>
    <source>
        <strain evidence="2 3">CBS 588.65</strain>
    </source>
</reference>
<feature type="region of interest" description="Disordered" evidence="1">
    <location>
        <begin position="36"/>
        <end position="57"/>
    </location>
</feature>
<name>A0ABR4H2F4_9EURO</name>
<sequence length="189" mass="21711">MRRKKFLNKHWNLCRSSDRRIEDGWIQCGMGIQIPGTTAATERSPPPHSQNNAGWPRPAMNCVRDECSWTDPGQPGGGRITPLPALKSTGRNVTSFHPSESPRHVIDHKQSERQPKRTLRSQLASEAWCESIHPSIWRSVNLSLCRGRAWPSFQMKMLRARLFWMHRISRKKWIGVFEPSPIIPTATVR</sequence>
<accession>A0ABR4H2F4</accession>
<dbReference type="Proteomes" id="UP001610334">
    <property type="component" value="Unassembled WGS sequence"/>
</dbReference>
<gene>
    <name evidence="2" type="ORF">BJX63DRAFT_349173</name>
</gene>
<dbReference type="EMBL" id="JBFXLT010000085">
    <property type="protein sequence ID" value="KAL2809626.1"/>
    <property type="molecule type" value="Genomic_DNA"/>
</dbReference>
<feature type="region of interest" description="Disordered" evidence="1">
    <location>
        <begin position="73"/>
        <end position="119"/>
    </location>
</feature>